<reference evidence="4 5" key="1">
    <citation type="journal article" date="2023" name="IScience">
        <title>Expanded male sex-determining region conserved during the evolution of homothallism in the green alga Volvox.</title>
        <authorList>
            <person name="Yamamoto K."/>
            <person name="Matsuzaki R."/>
            <person name="Mahakham W."/>
            <person name="Heman W."/>
            <person name="Sekimoto H."/>
            <person name="Kawachi M."/>
            <person name="Minakuchi Y."/>
            <person name="Toyoda A."/>
            <person name="Nozaki H."/>
        </authorList>
    </citation>
    <scope>NUCLEOTIDE SEQUENCE [LARGE SCALE GENOMIC DNA]</scope>
    <source>
        <strain evidence="4 5">NIES-4468</strain>
    </source>
</reference>
<dbReference type="PROSITE" id="PS50090">
    <property type="entry name" value="MYB_LIKE"/>
    <property type="match status" value="1"/>
</dbReference>
<dbReference type="Gene3D" id="1.10.10.60">
    <property type="entry name" value="Homeodomain-like"/>
    <property type="match status" value="1"/>
</dbReference>
<feature type="domain" description="HTH myb-type" evidence="3">
    <location>
        <begin position="58"/>
        <end position="112"/>
    </location>
</feature>
<evidence type="ECO:0000256" key="1">
    <source>
        <dbReference type="SAM" id="MobiDB-lite"/>
    </source>
</evidence>
<feature type="region of interest" description="Disordered" evidence="1">
    <location>
        <begin position="335"/>
        <end position="371"/>
    </location>
</feature>
<dbReference type="SMART" id="SM00717">
    <property type="entry name" value="SANT"/>
    <property type="match status" value="1"/>
</dbReference>
<feature type="region of interest" description="Disordered" evidence="1">
    <location>
        <begin position="724"/>
        <end position="751"/>
    </location>
</feature>
<feature type="region of interest" description="Disordered" evidence="1">
    <location>
        <begin position="830"/>
        <end position="893"/>
    </location>
</feature>
<gene>
    <name evidence="4" type="ORF">VaNZ11_005850</name>
</gene>
<sequence>MLALGERFDDELALRPEDMAGQPCRACSGPGGSNDKPNLSLVHRSSLAGGSHGIVLERRRQIRAEWTRQEEEVLVQQHCEYGNAWSTIAEHLPGRTGVEVKDIWYSTLRGNNVRSSSLLRPYILELQNHGVSANAREKAYRKARQKIAQDDGTVCKTDYQDITGVSARAGLPAAEKEATSSGEASDPAIAQRHTALLGHHVNPQLQPSSSAPTLATNASLQPRMGTLQHGCPGADGNDDAAHQSPPLQRSRQARRKPKSYHQGLTQAQGHAPDKGPRRLQQPFHRPGANLMPPSRDPRRVLKMMANQNQQETFHRQLVEDDLEHLFAAGCCYGPELDHDTRNPRKRAHGSCDRELSPVQPAPGPVQPGPPPLSHQVGIAGAAVLRALPRAQRGAALQPVMLQAKQQPQQGRELVEGDDGPRVKRPCRGQQWRVEEQSPAVGRGGACWTTTQQRGPHDGEAGRQEHQIVDGEGVPFWGDADEEWAAGTGLKAVMEEAVRNGASPNELAFLQMMWRQSTATMARAGCPQAMLQQQDDGVAALVTDAAHAGVDGLAAAVWMPPTKGLPLAHRLAEHRLLAEAKALVEAEELYRLTRLRLCLAVQLEEAEQQRNGGASLSPPSAAAPGSDDAALHNTTQAATGLAPAPVTGTAASPAIIAADTSGDAIPEEGAPLQRPPNPSGRHEEVLAAAAAAAKVLALKPPIRVPPLAGLRGLWPTAASMQPWWEQQQEQQQLTHKQQQERPQQKQRKQKQELRVDFMRRGTDVSEVLCSDMQMRKVSKLILSPPICPSGAIRGRLPEAPDETRRADDSLHRDHRASAAAAAVMAVPSAAEARHQCGAKRRVDLRNNALPNRMEKKQRTRQKPQQPQLQQASPPPLPQQQQGIPCGHEYDGLGVDASESDVAKALLSFSQFTADPGSGQGVAK</sequence>
<dbReference type="SUPFAM" id="SSF46689">
    <property type="entry name" value="Homeodomain-like"/>
    <property type="match status" value="1"/>
</dbReference>
<proteinExistence type="predicted"/>
<dbReference type="CDD" id="cd00167">
    <property type="entry name" value="SANT"/>
    <property type="match status" value="1"/>
</dbReference>
<feature type="compositionally biased region" description="Low complexity" evidence="1">
    <location>
        <begin position="724"/>
        <end position="735"/>
    </location>
</feature>
<dbReference type="InterPro" id="IPR050560">
    <property type="entry name" value="MYB_TF"/>
</dbReference>
<feature type="region of interest" description="Disordered" evidence="1">
    <location>
        <begin position="223"/>
        <end position="296"/>
    </location>
</feature>
<name>A0ABQ5S0G8_9CHLO</name>
<feature type="region of interest" description="Disordered" evidence="1">
    <location>
        <begin position="402"/>
        <end position="425"/>
    </location>
</feature>
<evidence type="ECO:0000313" key="5">
    <source>
        <dbReference type="Proteomes" id="UP001165090"/>
    </source>
</evidence>
<dbReference type="Pfam" id="PF00249">
    <property type="entry name" value="Myb_DNA-binding"/>
    <property type="match status" value="1"/>
</dbReference>
<dbReference type="Proteomes" id="UP001165090">
    <property type="component" value="Unassembled WGS sequence"/>
</dbReference>
<keyword evidence="5" id="KW-1185">Reference proteome</keyword>
<evidence type="ECO:0000313" key="4">
    <source>
        <dbReference type="EMBL" id="GLI62993.1"/>
    </source>
</evidence>
<evidence type="ECO:0000259" key="2">
    <source>
        <dbReference type="PROSITE" id="PS50090"/>
    </source>
</evidence>
<dbReference type="InterPro" id="IPR017930">
    <property type="entry name" value="Myb_dom"/>
</dbReference>
<feature type="compositionally biased region" description="Basic and acidic residues" evidence="1">
    <location>
        <begin position="736"/>
        <end position="751"/>
    </location>
</feature>
<dbReference type="PROSITE" id="PS51294">
    <property type="entry name" value="HTH_MYB"/>
    <property type="match status" value="1"/>
</dbReference>
<dbReference type="PANTHER" id="PTHR45614:SF150">
    <property type="entry name" value="MYB-LIKE DNA-BINDING DOMAIN CONTAINING PROTEIN, EXPRESSED"/>
    <property type="match status" value="1"/>
</dbReference>
<comment type="caution">
    <text evidence="4">The sequence shown here is derived from an EMBL/GenBank/DDBJ whole genome shotgun (WGS) entry which is preliminary data.</text>
</comment>
<feature type="compositionally biased region" description="Basic and acidic residues" evidence="1">
    <location>
        <begin position="412"/>
        <end position="421"/>
    </location>
</feature>
<feature type="region of interest" description="Disordered" evidence="1">
    <location>
        <begin position="19"/>
        <end position="38"/>
    </location>
</feature>
<dbReference type="InterPro" id="IPR001005">
    <property type="entry name" value="SANT/Myb"/>
</dbReference>
<feature type="domain" description="Myb-like" evidence="2">
    <location>
        <begin position="58"/>
        <end position="108"/>
    </location>
</feature>
<protein>
    <submittedName>
        <fullName evidence="4">Uncharacterized protein</fullName>
    </submittedName>
</protein>
<feature type="compositionally biased region" description="Low complexity" evidence="1">
    <location>
        <begin position="861"/>
        <end position="870"/>
    </location>
</feature>
<accession>A0ABQ5S0G8</accession>
<dbReference type="EMBL" id="BSDZ01000014">
    <property type="protein sequence ID" value="GLI62993.1"/>
    <property type="molecule type" value="Genomic_DNA"/>
</dbReference>
<feature type="compositionally biased region" description="Basic and acidic residues" evidence="1">
    <location>
        <begin position="794"/>
        <end position="810"/>
    </location>
</feature>
<feature type="region of interest" description="Disordered" evidence="1">
    <location>
        <begin position="787"/>
        <end position="814"/>
    </location>
</feature>
<dbReference type="PANTHER" id="PTHR45614">
    <property type="entry name" value="MYB PROTEIN-RELATED"/>
    <property type="match status" value="1"/>
</dbReference>
<organism evidence="4 5">
    <name type="scientific">Volvox africanus</name>
    <dbReference type="NCBI Taxonomy" id="51714"/>
    <lineage>
        <taxon>Eukaryota</taxon>
        <taxon>Viridiplantae</taxon>
        <taxon>Chlorophyta</taxon>
        <taxon>core chlorophytes</taxon>
        <taxon>Chlorophyceae</taxon>
        <taxon>CS clade</taxon>
        <taxon>Chlamydomonadales</taxon>
        <taxon>Volvocaceae</taxon>
        <taxon>Volvox</taxon>
    </lineage>
</organism>
<feature type="compositionally biased region" description="Pro residues" evidence="1">
    <location>
        <begin position="359"/>
        <end position="371"/>
    </location>
</feature>
<dbReference type="InterPro" id="IPR009057">
    <property type="entry name" value="Homeodomain-like_sf"/>
</dbReference>
<evidence type="ECO:0000259" key="3">
    <source>
        <dbReference type="PROSITE" id="PS51294"/>
    </source>
</evidence>